<organism evidence="1 2">
    <name type="scientific">Domibacillus antri</name>
    <dbReference type="NCBI Taxonomy" id="1714264"/>
    <lineage>
        <taxon>Bacteria</taxon>
        <taxon>Bacillati</taxon>
        <taxon>Bacillota</taxon>
        <taxon>Bacilli</taxon>
        <taxon>Bacillales</taxon>
        <taxon>Bacillaceae</taxon>
        <taxon>Domibacillus</taxon>
    </lineage>
</organism>
<evidence type="ECO:0000313" key="2">
    <source>
        <dbReference type="Proteomes" id="UP000185568"/>
    </source>
</evidence>
<sequence>MVCIEYIYFQIIIHYPKLEIYKVIDGIETPVKSMYAELKRLNEEFSFKIEYEPKDRIKLSTREFGKEFIRRYKGM</sequence>
<keyword evidence="2" id="KW-1185">Reference proteome</keyword>
<evidence type="ECO:0000313" key="1">
    <source>
        <dbReference type="EMBL" id="OLN21214.1"/>
    </source>
</evidence>
<protein>
    <submittedName>
        <fullName evidence="1">Uncharacterized protein</fullName>
    </submittedName>
</protein>
<dbReference type="EMBL" id="MSDU01000063">
    <property type="protein sequence ID" value="OLN21214.1"/>
    <property type="molecule type" value="Genomic_DNA"/>
</dbReference>
<gene>
    <name evidence="1" type="ORF">BTO30_16170</name>
</gene>
<reference evidence="1 2" key="1">
    <citation type="submission" date="2016-12" db="EMBL/GenBank/DDBJ databases">
        <title>Domibacillus antri genome sequencing.</title>
        <authorList>
            <person name="Verma A."/>
            <person name="Krishnamurthi S."/>
        </authorList>
    </citation>
    <scope>NUCLEOTIDE SEQUENCE [LARGE SCALE GENOMIC DNA]</scope>
    <source>
        <strain evidence="1 2">XD80</strain>
    </source>
</reference>
<name>A0A1Q8Q1K3_9BACI</name>
<proteinExistence type="predicted"/>
<dbReference type="AlphaFoldDB" id="A0A1Q8Q1K3"/>
<dbReference type="Proteomes" id="UP000185568">
    <property type="component" value="Unassembled WGS sequence"/>
</dbReference>
<comment type="caution">
    <text evidence="1">The sequence shown here is derived from an EMBL/GenBank/DDBJ whole genome shotgun (WGS) entry which is preliminary data.</text>
</comment>
<accession>A0A1Q8Q1K3</accession>